<reference evidence="2 3" key="1">
    <citation type="submission" date="2013-12" db="EMBL/GenBank/DDBJ databases">
        <title>Draft genome of the parsitic nematode Ancylostoma duodenale.</title>
        <authorList>
            <person name="Mitreva M."/>
        </authorList>
    </citation>
    <scope>NUCLEOTIDE SEQUENCE [LARGE SCALE GENOMIC DNA]</scope>
    <source>
        <strain evidence="2 3">Zhejiang</strain>
    </source>
</reference>
<dbReference type="AlphaFoldDB" id="A0A0C2H2S8"/>
<evidence type="ECO:0000313" key="3">
    <source>
        <dbReference type="Proteomes" id="UP000054047"/>
    </source>
</evidence>
<dbReference type="Gene3D" id="3.40.50.410">
    <property type="entry name" value="von Willebrand factor, type A domain"/>
    <property type="match status" value="1"/>
</dbReference>
<protein>
    <recommendedName>
        <fullName evidence="1">VWFA domain-containing protein</fullName>
    </recommendedName>
</protein>
<dbReference type="InterPro" id="IPR036465">
    <property type="entry name" value="vWFA_dom_sf"/>
</dbReference>
<dbReference type="PANTHER" id="PTHR47324:SF2">
    <property type="entry name" value="EGF-LIKE DOMAIN-CONTAINING PROTEIN-RELATED"/>
    <property type="match status" value="1"/>
</dbReference>
<name>A0A0C2H2S8_9BILA</name>
<dbReference type="EMBL" id="KN727375">
    <property type="protein sequence ID" value="KIH65834.1"/>
    <property type="molecule type" value="Genomic_DNA"/>
</dbReference>
<feature type="domain" description="VWFA" evidence="1">
    <location>
        <begin position="413"/>
        <end position="603"/>
    </location>
</feature>
<keyword evidence="3" id="KW-1185">Reference proteome</keyword>
<accession>A0A0C2H2S8</accession>
<dbReference type="InterPro" id="IPR053295">
    <property type="entry name" value="Innate_immunity_reg"/>
</dbReference>
<sequence length="606" mass="67158">MVSPPTRNACAILDTQERTVMYLSARITVMNKEDLVTVWLISPEPSVNKQFASLIMTLRSPMSVSISDLVVGAIFTYEILYILDRTFVIMLETSYNMGATIFQMKKNLKKALDKINNDPTTKGWFTKFILYPFDSVSNKDYWYKPVISSNSDDIVNAVKNITTTACPGPNGCSPTICEPHYDATFTDVDRTFVIMLETSYNMGATIFQMKKNLKKALDRINTDPTTKGWFTKFILYPFDSVSNKDYWYKPVVSSNSDDIVNAVKNITTTACPGPNGCSPNCARPIMETLKTVLAMKEVAVPNSVILVVSRSSPEDYTLINGMIQQLMDSKAQVNDTGAVRAGTYRLTMTGAGGQYCQMNIRGRSSVEQYLVIVYGRDSMGATIRRNFMTNCVATRPDQPPGKPTCDLSEVKQDTLFIIDASQQNANSTENFKSVAAMTLADTAQGGFSYNAPEHSFDNVQMLLSNLTFLGRPGQNVTRSVVFIRREKLTNTVMVLPALLLHFMRFLLFSAMQLAIGSYGSANQGYRPSARHMIVYVTSANPTDDDPASLVYTIRRQGLYQISVITVGITPSEKLLSIVAKDCLYQAADVDDLMTNGVNFVQGLSCS</sequence>
<dbReference type="Proteomes" id="UP000054047">
    <property type="component" value="Unassembled WGS sequence"/>
</dbReference>
<dbReference type="SUPFAM" id="SSF53300">
    <property type="entry name" value="vWA-like"/>
    <property type="match status" value="1"/>
</dbReference>
<gene>
    <name evidence="2" type="ORF">ANCDUO_03837</name>
</gene>
<evidence type="ECO:0000259" key="1">
    <source>
        <dbReference type="PROSITE" id="PS50234"/>
    </source>
</evidence>
<organism evidence="2 3">
    <name type="scientific">Ancylostoma duodenale</name>
    <dbReference type="NCBI Taxonomy" id="51022"/>
    <lineage>
        <taxon>Eukaryota</taxon>
        <taxon>Metazoa</taxon>
        <taxon>Ecdysozoa</taxon>
        <taxon>Nematoda</taxon>
        <taxon>Chromadorea</taxon>
        <taxon>Rhabditida</taxon>
        <taxon>Rhabditina</taxon>
        <taxon>Rhabditomorpha</taxon>
        <taxon>Strongyloidea</taxon>
        <taxon>Ancylostomatidae</taxon>
        <taxon>Ancylostomatinae</taxon>
        <taxon>Ancylostoma</taxon>
    </lineage>
</organism>
<dbReference type="InterPro" id="IPR002035">
    <property type="entry name" value="VWF_A"/>
</dbReference>
<dbReference type="PROSITE" id="PS50234">
    <property type="entry name" value="VWFA"/>
    <property type="match status" value="1"/>
</dbReference>
<dbReference type="PANTHER" id="PTHR47324">
    <property type="entry name" value="PROTEIN IRG-7-RELATED"/>
    <property type="match status" value="1"/>
</dbReference>
<dbReference type="OrthoDB" id="5830735at2759"/>
<proteinExistence type="predicted"/>
<evidence type="ECO:0000313" key="2">
    <source>
        <dbReference type="EMBL" id="KIH65834.1"/>
    </source>
</evidence>